<dbReference type="GO" id="GO:0005524">
    <property type="term" value="F:ATP binding"/>
    <property type="evidence" value="ECO:0007669"/>
    <property type="project" value="InterPro"/>
</dbReference>
<organism evidence="1">
    <name type="scientific">freshwater metagenome</name>
    <dbReference type="NCBI Taxonomy" id="449393"/>
    <lineage>
        <taxon>unclassified sequences</taxon>
        <taxon>metagenomes</taxon>
        <taxon>ecological metagenomes</taxon>
    </lineage>
</organism>
<dbReference type="Pfam" id="PF13500">
    <property type="entry name" value="AAA_26"/>
    <property type="match status" value="1"/>
</dbReference>
<dbReference type="InterPro" id="IPR027417">
    <property type="entry name" value="P-loop_NTPase"/>
</dbReference>
<protein>
    <submittedName>
        <fullName evidence="1">Unannotated protein</fullName>
    </submittedName>
</protein>
<accession>A0A6J6Z894</accession>
<dbReference type="GO" id="GO:0009102">
    <property type="term" value="P:biotin biosynthetic process"/>
    <property type="evidence" value="ECO:0007669"/>
    <property type="project" value="UniProtKB-UniPathway"/>
</dbReference>
<dbReference type="Gene3D" id="3.40.50.300">
    <property type="entry name" value="P-loop containing nucleotide triphosphate hydrolases"/>
    <property type="match status" value="1"/>
</dbReference>
<dbReference type="EMBL" id="CAFABA010000010">
    <property type="protein sequence ID" value="CAB4816844.1"/>
    <property type="molecule type" value="Genomic_DNA"/>
</dbReference>
<dbReference type="PANTHER" id="PTHR43210">
    <property type="entry name" value="DETHIOBIOTIN SYNTHETASE"/>
    <property type="match status" value="1"/>
</dbReference>
<dbReference type="GO" id="GO:0000287">
    <property type="term" value="F:magnesium ion binding"/>
    <property type="evidence" value="ECO:0007669"/>
    <property type="project" value="InterPro"/>
</dbReference>
<evidence type="ECO:0000313" key="1">
    <source>
        <dbReference type="EMBL" id="CAB4816844.1"/>
    </source>
</evidence>
<proteinExistence type="predicted"/>
<name>A0A6J6Z894_9ZZZZ</name>
<dbReference type="PANTHER" id="PTHR43210:SF5">
    <property type="entry name" value="DETHIOBIOTIN SYNTHETASE"/>
    <property type="match status" value="1"/>
</dbReference>
<dbReference type="CDD" id="cd03109">
    <property type="entry name" value="DTBS"/>
    <property type="match status" value="1"/>
</dbReference>
<dbReference type="GO" id="GO:0005829">
    <property type="term" value="C:cytosol"/>
    <property type="evidence" value="ECO:0007669"/>
    <property type="project" value="TreeGrafter"/>
</dbReference>
<gene>
    <name evidence="1" type="ORF">UFOPK3139_00422</name>
</gene>
<dbReference type="InterPro" id="IPR004472">
    <property type="entry name" value="DTB_synth_BioD"/>
</dbReference>
<dbReference type="UniPathway" id="UPA00078"/>
<dbReference type="SUPFAM" id="SSF52540">
    <property type="entry name" value="P-loop containing nucleoside triphosphate hydrolases"/>
    <property type="match status" value="1"/>
</dbReference>
<dbReference type="GO" id="GO:0004141">
    <property type="term" value="F:dethiobiotin synthase activity"/>
    <property type="evidence" value="ECO:0007669"/>
    <property type="project" value="InterPro"/>
</dbReference>
<sequence>MRPRHVVAVVGTGTDVGKTWVSCALALAARRRGANVQVRKPVQSFALDAQGISGLDTDAVLLAAATGEELDAVCPAHRWYGQAMAPPMACDALELPSFTAADLLSELRWQGIADLGLVETAGGVRSPMTHDTDSAGFVRALAPNAVVLVADAGLGTINAVRSACDALDGLVFTILLNRYDPADDLHRRNREWLAVRDGLPVFVDLHDAALLGTAA</sequence>
<reference evidence="1" key="1">
    <citation type="submission" date="2020-05" db="EMBL/GenBank/DDBJ databases">
        <authorList>
            <person name="Chiriac C."/>
            <person name="Salcher M."/>
            <person name="Ghai R."/>
            <person name="Kavagutti S V."/>
        </authorList>
    </citation>
    <scope>NUCLEOTIDE SEQUENCE</scope>
</reference>
<dbReference type="AlphaFoldDB" id="A0A6J6Z894"/>